<accession>A0A1Q8W0K1</accession>
<dbReference type="Gene3D" id="2.60.120.1060">
    <property type="entry name" value="NPCBM/NEW2 domain"/>
    <property type="match status" value="1"/>
</dbReference>
<dbReference type="AlphaFoldDB" id="A0A1Q8W0K1"/>
<sequence length="260" mass="26208">METAVAKQALADLDIDPNAVTIREVEWAGTPGVVVAQEPVGGEQVTGSLTLSVSKQASVPEVTGKKKKDAIDALQALGAEVTVTEQYSAGATTGTVLSVSPQVGSPLDGSVELVVAESGGSILLSSVNTAGSGSSCSTGTNISMNGTAYKEALACSGGFSSKESTYAWVLGRHASTLSTTVGLADSGKTDATATVRILADGNEVARADVAYGKPAKVDADVSNALRLEIAVSSKNGDTVYLGDALVKGTTAQIDQLEAEK</sequence>
<dbReference type="InterPro" id="IPR005543">
    <property type="entry name" value="PASTA_dom"/>
</dbReference>
<dbReference type="SMART" id="SM00740">
    <property type="entry name" value="PASTA"/>
    <property type="match status" value="1"/>
</dbReference>
<dbReference type="EMBL" id="MSKI01000037">
    <property type="protein sequence ID" value="OLO54499.1"/>
    <property type="molecule type" value="Genomic_DNA"/>
</dbReference>
<organism evidence="2 3">
    <name type="scientific">Actinomyces oris</name>
    <dbReference type="NCBI Taxonomy" id="544580"/>
    <lineage>
        <taxon>Bacteria</taxon>
        <taxon>Bacillati</taxon>
        <taxon>Actinomycetota</taxon>
        <taxon>Actinomycetes</taxon>
        <taxon>Actinomycetales</taxon>
        <taxon>Actinomycetaceae</taxon>
        <taxon>Actinomyces</taxon>
    </lineage>
</organism>
<comment type="caution">
    <text evidence="2">The sequence shown here is derived from an EMBL/GenBank/DDBJ whole genome shotgun (WGS) entry which is preliminary data.</text>
</comment>
<gene>
    <name evidence="2" type="ORF">BKH30_03865</name>
</gene>
<evidence type="ECO:0000259" key="1">
    <source>
        <dbReference type="PROSITE" id="PS51178"/>
    </source>
</evidence>
<evidence type="ECO:0000313" key="3">
    <source>
        <dbReference type="Proteomes" id="UP000186855"/>
    </source>
</evidence>
<dbReference type="Proteomes" id="UP000186855">
    <property type="component" value="Unassembled WGS sequence"/>
</dbReference>
<dbReference type="InterPro" id="IPR008979">
    <property type="entry name" value="Galactose-bd-like_sf"/>
</dbReference>
<protein>
    <recommendedName>
        <fullName evidence="1">PASTA domain-containing protein</fullName>
    </recommendedName>
</protein>
<dbReference type="PROSITE" id="PS51178">
    <property type="entry name" value="PASTA"/>
    <property type="match status" value="1"/>
</dbReference>
<dbReference type="InterPro" id="IPR013222">
    <property type="entry name" value="Glyco_hyd_98_carb-bd"/>
</dbReference>
<proteinExistence type="predicted"/>
<dbReference type="Gene3D" id="3.30.10.20">
    <property type="match status" value="1"/>
</dbReference>
<name>A0A1Q8W0K1_9ACTO</name>
<feature type="domain" description="PASTA" evidence="1">
    <location>
        <begin position="52"/>
        <end position="117"/>
    </location>
</feature>
<dbReference type="InterPro" id="IPR038637">
    <property type="entry name" value="NPCBM_sf"/>
</dbReference>
<dbReference type="CDD" id="cd06577">
    <property type="entry name" value="PASTA_pknB"/>
    <property type="match status" value="1"/>
</dbReference>
<dbReference type="Pfam" id="PF08305">
    <property type="entry name" value="NPCBM"/>
    <property type="match status" value="1"/>
</dbReference>
<reference evidence="2 3" key="1">
    <citation type="submission" date="2016-12" db="EMBL/GenBank/DDBJ databases">
        <title>Genomic comparison of strains in the 'Actinomyces naeslundii' group.</title>
        <authorList>
            <person name="Mughal S.R."/>
            <person name="Do T."/>
            <person name="Gilbert S.C."/>
            <person name="Witherden E.A."/>
            <person name="Didelot X."/>
            <person name="Beighton D."/>
        </authorList>
    </citation>
    <scope>NUCLEOTIDE SEQUENCE [LARGE SCALE GENOMIC DNA]</scope>
    <source>
        <strain evidence="2 3">S24V</strain>
    </source>
</reference>
<dbReference type="Pfam" id="PF03793">
    <property type="entry name" value="PASTA"/>
    <property type="match status" value="1"/>
</dbReference>
<dbReference type="SUPFAM" id="SSF49785">
    <property type="entry name" value="Galactose-binding domain-like"/>
    <property type="match status" value="1"/>
</dbReference>
<evidence type="ECO:0000313" key="2">
    <source>
        <dbReference type="EMBL" id="OLO54499.1"/>
    </source>
</evidence>